<dbReference type="InterPro" id="IPR018997">
    <property type="entry name" value="PUB_domain"/>
</dbReference>
<evidence type="ECO:0000313" key="4">
    <source>
        <dbReference type="EnsemblMetazoa" id="CapteP174430"/>
    </source>
</evidence>
<evidence type="ECO:0000313" key="5">
    <source>
        <dbReference type="Proteomes" id="UP000014760"/>
    </source>
</evidence>
<dbReference type="SMART" id="SM00166">
    <property type="entry name" value="UBX"/>
    <property type="match status" value="1"/>
</dbReference>
<dbReference type="EMBL" id="AMQN01001609">
    <property type="status" value="NOT_ANNOTATED_CDS"/>
    <property type="molecule type" value="Genomic_DNA"/>
</dbReference>
<evidence type="ECO:0000256" key="1">
    <source>
        <dbReference type="SAM" id="MobiDB-lite"/>
    </source>
</evidence>
<reference evidence="3 5" key="2">
    <citation type="journal article" date="2013" name="Nature">
        <title>Insights into bilaterian evolution from three spiralian genomes.</title>
        <authorList>
            <person name="Simakov O."/>
            <person name="Marletaz F."/>
            <person name="Cho S.J."/>
            <person name="Edsinger-Gonzales E."/>
            <person name="Havlak P."/>
            <person name="Hellsten U."/>
            <person name="Kuo D.H."/>
            <person name="Larsson T."/>
            <person name="Lv J."/>
            <person name="Arendt D."/>
            <person name="Savage R."/>
            <person name="Osoegawa K."/>
            <person name="de Jong P."/>
            <person name="Grimwood J."/>
            <person name="Chapman J.A."/>
            <person name="Shapiro H."/>
            <person name="Aerts A."/>
            <person name="Otillar R.P."/>
            <person name="Terry A.Y."/>
            <person name="Boore J.L."/>
            <person name="Grigoriev I.V."/>
            <person name="Lindberg D.R."/>
            <person name="Seaver E.C."/>
            <person name="Weisblat D.A."/>
            <person name="Putnam N.H."/>
            <person name="Rokhsar D.S."/>
        </authorList>
    </citation>
    <scope>NUCLEOTIDE SEQUENCE</scope>
    <source>
        <strain evidence="3 5">I ESC-2004</strain>
    </source>
</reference>
<dbReference type="GO" id="GO:0005737">
    <property type="term" value="C:cytoplasm"/>
    <property type="evidence" value="ECO:0007669"/>
    <property type="project" value="TreeGrafter"/>
</dbReference>
<dbReference type="InterPro" id="IPR001012">
    <property type="entry name" value="UBX_dom"/>
</dbReference>
<dbReference type="Pfam" id="PF00789">
    <property type="entry name" value="UBX"/>
    <property type="match status" value="1"/>
</dbReference>
<dbReference type="InterPro" id="IPR036339">
    <property type="entry name" value="PUB-like_dom_sf"/>
</dbReference>
<evidence type="ECO:0000313" key="3">
    <source>
        <dbReference type="EMBL" id="ELU02693.1"/>
    </source>
</evidence>
<dbReference type="InterPro" id="IPR042774">
    <property type="entry name" value="UBXN6_PUB"/>
</dbReference>
<reference evidence="5" key="1">
    <citation type="submission" date="2012-12" db="EMBL/GenBank/DDBJ databases">
        <authorList>
            <person name="Hellsten U."/>
            <person name="Grimwood J."/>
            <person name="Chapman J.A."/>
            <person name="Shapiro H."/>
            <person name="Aerts A."/>
            <person name="Otillar R.P."/>
            <person name="Terry A.Y."/>
            <person name="Boore J.L."/>
            <person name="Simakov O."/>
            <person name="Marletaz F."/>
            <person name="Cho S.-J."/>
            <person name="Edsinger-Gonzales E."/>
            <person name="Havlak P."/>
            <person name="Kuo D.-H."/>
            <person name="Larsson T."/>
            <person name="Lv J."/>
            <person name="Arendt D."/>
            <person name="Savage R."/>
            <person name="Osoegawa K."/>
            <person name="de Jong P."/>
            <person name="Lindberg D.R."/>
            <person name="Seaver E.C."/>
            <person name="Weisblat D.A."/>
            <person name="Putnam N.H."/>
            <person name="Grigoriev I.V."/>
            <person name="Rokhsar D.S."/>
        </authorList>
    </citation>
    <scope>NUCLEOTIDE SEQUENCE</scope>
    <source>
        <strain evidence="5">I ESC-2004</strain>
    </source>
</reference>
<evidence type="ECO:0000259" key="2">
    <source>
        <dbReference type="PROSITE" id="PS50033"/>
    </source>
</evidence>
<dbReference type="FunCoup" id="R7UFW3">
    <property type="interactions" value="1486"/>
</dbReference>
<gene>
    <name evidence="3" type="ORF">CAPTEDRAFT_174430</name>
</gene>
<dbReference type="CDD" id="cd10460">
    <property type="entry name" value="PUB_UBXD1"/>
    <property type="match status" value="1"/>
</dbReference>
<sequence length="428" mass="48052">MAAIKKFFEKKKLDLKFKRVGGGHALTEDTKRAPLVANQPASSSRTGPSSESQMAARAALSRLDEPSKSAIQVKAEMDERKRAVALAETYSAPREVHLDHSPALAVTGVLFRCPMTGLSLLPRKEMEAHIEEFLLCQLGEEPELTTALMIHTLNKDAAKVKVCIETLCKYIDNVLQHPQDDKFCKIRQSNKAFAERVAALRGTEEFLQAAGFTSKLLPGPSGVEEAFWVLSPQAAADQQRLHNLKEALFEAEPIRPELDRNVTVYHPNPSANRMNVPEEFYTISPEELKREQKAKQEASEKLGMLRTKEMRQRERQRELRRYRYCLIRTRLPEGLLLQGVFKAHEKLSALNAFIRESLSHDWIPFTLTSPSGSKFTDEDENRSLAECDLAPAAVVNLECDPNVMREIVAEGGKAPQLKAELLQNVKSL</sequence>
<dbReference type="EnsemblMetazoa" id="CapteT174430">
    <property type="protein sequence ID" value="CapteP174430"/>
    <property type="gene ID" value="CapteG174430"/>
</dbReference>
<dbReference type="OMA" id="VFFRCPM"/>
<dbReference type="Proteomes" id="UP000014760">
    <property type="component" value="Unassembled WGS sequence"/>
</dbReference>
<keyword evidence="5" id="KW-1185">Reference proteome</keyword>
<dbReference type="SMART" id="SM00580">
    <property type="entry name" value="PUG"/>
    <property type="match status" value="1"/>
</dbReference>
<dbReference type="STRING" id="283909.R7UFW3"/>
<dbReference type="Gene3D" id="3.10.20.90">
    <property type="entry name" value="Phosphatidylinositol 3-kinase Catalytic Subunit, Chain A, domain 1"/>
    <property type="match status" value="1"/>
</dbReference>
<dbReference type="Pfam" id="PF09409">
    <property type="entry name" value="PUB"/>
    <property type="match status" value="1"/>
</dbReference>
<organism evidence="3">
    <name type="scientific">Capitella teleta</name>
    <name type="common">Polychaete worm</name>
    <dbReference type="NCBI Taxonomy" id="283909"/>
    <lineage>
        <taxon>Eukaryota</taxon>
        <taxon>Metazoa</taxon>
        <taxon>Spiralia</taxon>
        <taxon>Lophotrochozoa</taxon>
        <taxon>Annelida</taxon>
        <taxon>Polychaeta</taxon>
        <taxon>Sedentaria</taxon>
        <taxon>Scolecida</taxon>
        <taxon>Capitellidae</taxon>
        <taxon>Capitella</taxon>
    </lineage>
</organism>
<dbReference type="HOGENOM" id="CLU_033280_0_0_1"/>
<dbReference type="PANTHER" id="PTHR23153">
    <property type="entry name" value="UBX-RELATED"/>
    <property type="match status" value="1"/>
</dbReference>
<accession>R7UFW3</accession>
<dbReference type="PANTHER" id="PTHR23153:SF38">
    <property type="entry name" value="UBX DOMAIN-CONTAINING PROTEIN 6"/>
    <property type="match status" value="1"/>
</dbReference>
<dbReference type="SUPFAM" id="SSF143503">
    <property type="entry name" value="PUG domain-like"/>
    <property type="match status" value="1"/>
</dbReference>
<feature type="region of interest" description="Disordered" evidence="1">
    <location>
        <begin position="28"/>
        <end position="55"/>
    </location>
</feature>
<dbReference type="OrthoDB" id="49605at2759"/>
<feature type="compositionally biased region" description="Polar residues" evidence="1">
    <location>
        <begin position="39"/>
        <end position="53"/>
    </location>
</feature>
<protein>
    <recommendedName>
        <fullName evidence="2">UBX domain-containing protein</fullName>
    </recommendedName>
</protein>
<dbReference type="SUPFAM" id="SSF54236">
    <property type="entry name" value="Ubiquitin-like"/>
    <property type="match status" value="1"/>
</dbReference>
<name>R7UFW3_CAPTE</name>
<dbReference type="Gene3D" id="1.20.58.2190">
    <property type="match status" value="1"/>
</dbReference>
<proteinExistence type="predicted"/>
<dbReference type="CDD" id="cd16119">
    <property type="entry name" value="UBX_UBXN6"/>
    <property type="match status" value="1"/>
</dbReference>
<dbReference type="InterPro" id="IPR029071">
    <property type="entry name" value="Ubiquitin-like_domsf"/>
</dbReference>
<feature type="domain" description="UBX" evidence="2">
    <location>
        <begin position="320"/>
        <end position="397"/>
    </location>
</feature>
<dbReference type="AlphaFoldDB" id="R7UFW3"/>
<dbReference type="PROSITE" id="PS50033">
    <property type="entry name" value="UBX"/>
    <property type="match status" value="1"/>
</dbReference>
<reference evidence="4" key="3">
    <citation type="submission" date="2015-06" db="UniProtKB">
        <authorList>
            <consortium name="EnsemblMetazoa"/>
        </authorList>
    </citation>
    <scope>IDENTIFICATION</scope>
</reference>
<dbReference type="EMBL" id="KB303857">
    <property type="protein sequence ID" value="ELU02693.1"/>
    <property type="molecule type" value="Genomic_DNA"/>
</dbReference>